<sequence length="206" mass="22918">MFELVIRALCDTCPHTVDAAYLFAQTPDNQASVLFKGRQLLENKITPRLLFAQTGERSGYLGFEVWQQQLLTWNIAKTSIEGVPVGYDVILHTLSEAEAMVQKARQQGYSTMVVIAPPFHQPRAFMTAITAALRLYPELRLYSLPGEALPWLGEAVHSQGNKKALRKDLIQGEADRITTYHAKGDLASVAEVIDYLNKRDSAANEG</sequence>
<evidence type="ECO:0008006" key="3">
    <source>
        <dbReference type="Google" id="ProtNLM"/>
    </source>
</evidence>
<evidence type="ECO:0000313" key="2">
    <source>
        <dbReference type="Proteomes" id="UP000321532"/>
    </source>
</evidence>
<dbReference type="AlphaFoldDB" id="A0A512B234"/>
<dbReference type="Proteomes" id="UP000321532">
    <property type="component" value="Unassembled WGS sequence"/>
</dbReference>
<keyword evidence="2" id="KW-1185">Reference proteome</keyword>
<dbReference type="EMBL" id="BJYS01000030">
    <property type="protein sequence ID" value="GEO06025.1"/>
    <property type="molecule type" value="Genomic_DNA"/>
</dbReference>
<gene>
    <name evidence="1" type="ORF">AAE02nite_36890</name>
</gene>
<organism evidence="1 2">
    <name type="scientific">Adhaeribacter aerolatus</name>
    <dbReference type="NCBI Taxonomy" id="670289"/>
    <lineage>
        <taxon>Bacteria</taxon>
        <taxon>Pseudomonadati</taxon>
        <taxon>Bacteroidota</taxon>
        <taxon>Cytophagia</taxon>
        <taxon>Cytophagales</taxon>
        <taxon>Hymenobacteraceae</taxon>
        <taxon>Adhaeribacter</taxon>
    </lineage>
</organism>
<accession>A0A512B234</accession>
<name>A0A512B234_9BACT</name>
<comment type="caution">
    <text evidence="1">The sequence shown here is derived from an EMBL/GenBank/DDBJ whole genome shotgun (WGS) entry which is preliminary data.</text>
</comment>
<proteinExistence type="predicted"/>
<evidence type="ECO:0000313" key="1">
    <source>
        <dbReference type="EMBL" id="GEO06025.1"/>
    </source>
</evidence>
<protein>
    <recommendedName>
        <fullName evidence="3">DUF218 domain-containing protein</fullName>
    </recommendedName>
</protein>
<dbReference type="RefSeq" id="WP_146901247.1">
    <property type="nucleotide sequence ID" value="NZ_BJYS01000030.1"/>
</dbReference>
<dbReference type="OrthoDB" id="850304at2"/>
<reference evidence="1 2" key="1">
    <citation type="submission" date="2019-07" db="EMBL/GenBank/DDBJ databases">
        <title>Whole genome shotgun sequence of Adhaeribacter aerolatus NBRC 106133.</title>
        <authorList>
            <person name="Hosoyama A."/>
            <person name="Uohara A."/>
            <person name="Ohji S."/>
            <person name="Ichikawa N."/>
        </authorList>
    </citation>
    <scope>NUCLEOTIDE SEQUENCE [LARGE SCALE GENOMIC DNA]</scope>
    <source>
        <strain evidence="1 2">NBRC 106133</strain>
    </source>
</reference>